<gene>
    <name evidence="6" type="ORF">TA02495</name>
</gene>
<dbReference type="STRING" id="5874.Q4UD02"/>
<feature type="compositionally biased region" description="Acidic residues" evidence="4">
    <location>
        <begin position="835"/>
        <end position="854"/>
    </location>
</feature>
<feature type="region of interest" description="Disordered" evidence="4">
    <location>
        <begin position="818"/>
        <end position="865"/>
    </location>
</feature>
<name>Q4UD02_THEAN</name>
<dbReference type="VEuPathDB" id="PiroplasmaDB:TA02495"/>
<dbReference type="RefSeq" id="XP_954775.1">
    <property type="nucleotide sequence ID" value="XM_949682.1"/>
</dbReference>
<feature type="compositionally biased region" description="Basic and acidic residues" evidence="4">
    <location>
        <begin position="997"/>
        <end position="1013"/>
    </location>
</feature>
<feature type="compositionally biased region" description="Basic and acidic residues" evidence="4">
    <location>
        <begin position="88"/>
        <end position="102"/>
    </location>
</feature>
<dbReference type="InterPro" id="IPR055300">
    <property type="entry name" value="CWZF3/5/7"/>
</dbReference>
<keyword evidence="3" id="KW-0862">Zinc</keyword>
<feature type="compositionally biased region" description="Basic and acidic residues" evidence="4">
    <location>
        <begin position="593"/>
        <end position="604"/>
    </location>
</feature>
<keyword evidence="1" id="KW-0479">Metal-binding</keyword>
<dbReference type="Pfam" id="PF07496">
    <property type="entry name" value="zf-CW"/>
    <property type="match status" value="1"/>
</dbReference>
<feature type="compositionally biased region" description="Polar residues" evidence="4">
    <location>
        <begin position="818"/>
        <end position="834"/>
    </location>
</feature>
<dbReference type="PANTHER" id="PTHR46524:SF7">
    <property type="entry name" value="CW-TYPE ZINC FINGER"/>
    <property type="match status" value="1"/>
</dbReference>
<dbReference type="EMBL" id="CR940352">
    <property type="protein sequence ID" value="CAI75299.1"/>
    <property type="molecule type" value="Genomic_DNA"/>
</dbReference>
<evidence type="ECO:0000259" key="5">
    <source>
        <dbReference type="PROSITE" id="PS51050"/>
    </source>
</evidence>
<feature type="region of interest" description="Disordered" evidence="4">
    <location>
        <begin position="950"/>
        <end position="1016"/>
    </location>
</feature>
<feature type="region of interest" description="Disordered" evidence="4">
    <location>
        <begin position="67"/>
        <end position="108"/>
    </location>
</feature>
<evidence type="ECO:0000256" key="4">
    <source>
        <dbReference type="SAM" id="MobiDB-lite"/>
    </source>
</evidence>
<feature type="compositionally biased region" description="Acidic residues" evidence="4">
    <location>
        <begin position="982"/>
        <end position="995"/>
    </location>
</feature>
<dbReference type="InterPro" id="IPR011124">
    <property type="entry name" value="Znf_CW"/>
</dbReference>
<dbReference type="GeneID" id="3865080"/>
<dbReference type="OrthoDB" id="366391at2759"/>
<evidence type="ECO:0000256" key="3">
    <source>
        <dbReference type="ARBA" id="ARBA00022833"/>
    </source>
</evidence>
<dbReference type="AlphaFoldDB" id="Q4UD02"/>
<dbReference type="PROSITE" id="PS51050">
    <property type="entry name" value="ZF_CW"/>
    <property type="match status" value="1"/>
</dbReference>
<dbReference type="Gene3D" id="3.30.40.100">
    <property type="match status" value="1"/>
</dbReference>
<keyword evidence="2" id="KW-0863">Zinc-finger</keyword>
<accession>Q4UD02</accession>
<protein>
    <recommendedName>
        <fullName evidence="5">CW-type domain-containing protein</fullName>
    </recommendedName>
</protein>
<dbReference type="KEGG" id="tan:TA02495"/>
<feature type="region of interest" description="Disordered" evidence="4">
    <location>
        <begin position="579"/>
        <end position="610"/>
    </location>
</feature>
<dbReference type="eggNOG" id="ENOG502SC6K">
    <property type="taxonomic scope" value="Eukaryota"/>
</dbReference>
<evidence type="ECO:0000256" key="1">
    <source>
        <dbReference type="ARBA" id="ARBA00022723"/>
    </source>
</evidence>
<evidence type="ECO:0000313" key="7">
    <source>
        <dbReference type="Proteomes" id="UP000001950"/>
    </source>
</evidence>
<evidence type="ECO:0000313" key="6">
    <source>
        <dbReference type="EMBL" id="CAI75299.1"/>
    </source>
</evidence>
<feature type="domain" description="CW-type" evidence="5">
    <location>
        <begin position="450"/>
        <end position="503"/>
    </location>
</feature>
<dbReference type="GO" id="GO:0008270">
    <property type="term" value="F:zinc ion binding"/>
    <property type="evidence" value="ECO:0007669"/>
    <property type="project" value="UniProtKB-KW"/>
</dbReference>
<keyword evidence="7" id="KW-1185">Reference proteome</keyword>
<dbReference type="PANTHER" id="PTHR46524">
    <property type="entry name" value="CW-TYPE ZINC FINGER"/>
    <property type="match status" value="1"/>
</dbReference>
<organism evidence="6 7">
    <name type="scientific">Theileria annulata</name>
    <dbReference type="NCBI Taxonomy" id="5874"/>
    <lineage>
        <taxon>Eukaryota</taxon>
        <taxon>Sar</taxon>
        <taxon>Alveolata</taxon>
        <taxon>Apicomplexa</taxon>
        <taxon>Aconoidasida</taxon>
        <taxon>Piroplasmida</taxon>
        <taxon>Theileriidae</taxon>
        <taxon>Theileria</taxon>
    </lineage>
</organism>
<evidence type="ECO:0000256" key="2">
    <source>
        <dbReference type="ARBA" id="ARBA00022771"/>
    </source>
</evidence>
<dbReference type="Proteomes" id="UP000001950">
    <property type="component" value="Chromosome 3"/>
</dbReference>
<feature type="compositionally biased region" description="Basic and acidic residues" evidence="4">
    <location>
        <begin position="967"/>
        <end position="981"/>
    </location>
</feature>
<dbReference type="InParanoid" id="Q4UD02"/>
<proteinExistence type="predicted"/>
<dbReference type="OMA" id="AQCENCK"/>
<reference evidence="6 7" key="1">
    <citation type="journal article" date="2005" name="Science">
        <title>Genome of the host-cell transforming parasite Theileria annulata compared with T. parva.</title>
        <authorList>
            <person name="Pain A."/>
            <person name="Renauld H."/>
            <person name="Berriman M."/>
            <person name="Murphy L."/>
            <person name="Yeats C.A."/>
            <person name="Weir W."/>
            <person name="Kerhornou A."/>
            <person name="Aslett M."/>
            <person name="Bishop R."/>
            <person name="Bouchier C."/>
            <person name="Cochet M."/>
            <person name="Coulson R.M.R."/>
            <person name="Cronin A."/>
            <person name="de Villiers E.P."/>
            <person name="Fraser A."/>
            <person name="Fosker N."/>
            <person name="Gardner M."/>
            <person name="Goble A."/>
            <person name="Griffiths-Jones S."/>
            <person name="Harris D.E."/>
            <person name="Katzer F."/>
            <person name="Larke N."/>
            <person name="Lord A."/>
            <person name="Maser P."/>
            <person name="McKellar S."/>
            <person name="Mooney P."/>
            <person name="Morton F."/>
            <person name="Nene V."/>
            <person name="O'Neil S."/>
            <person name="Price C."/>
            <person name="Quail M.A."/>
            <person name="Rabbinowitsch E."/>
            <person name="Rawlings N.D."/>
            <person name="Rutter S."/>
            <person name="Saunders D."/>
            <person name="Seeger K."/>
            <person name="Shah T."/>
            <person name="Squares R."/>
            <person name="Squares S."/>
            <person name="Tivey A."/>
            <person name="Walker A.R."/>
            <person name="Woodward J."/>
            <person name="Dobbelaere D.A.E."/>
            <person name="Langsley G."/>
            <person name="Rajandream M.A."/>
            <person name="McKeever D."/>
            <person name="Shiels B."/>
            <person name="Tait A."/>
            <person name="Barrell B.G."/>
            <person name="Hall N."/>
        </authorList>
    </citation>
    <scope>NUCLEOTIDE SEQUENCE [LARGE SCALE GENOMIC DNA]</scope>
    <source>
        <strain evidence="7">Ankara</strain>
    </source>
</reference>
<feature type="compositionally biased region" description="Polar residues" evidence="4">
    <location>
        <begin position="72"/>
        <end position="87"/>
    </location>
</feature>
<sequence length="1126" mass="129437">MADSGLETKYPQSITRNTTSDTLNAEIYKEIEGKDNGQITEFNYDHNMPTDKTMISGSNIENEVAPKDQEFSGETNSFEPRTTLNGSENHKDDILSNKEKSEGTTLQEMKGEQQKLIKELSIPIELAQNFAPEPFKFDPDDLNIPIKYDHTEGVPPKDLPSLVKKLDMPYEPEVLISTTFGNDQFNPAPDKAASEMAECDDTEPFYIYPKTKGQQAASQSMGFNNMGAAIKHQYNSLDYSNSLGFRELSNKLGFREPPNSQGYKDLSNNQLGDLSNRRDFTDLNKFDSHNDRVPMGLINYDTYVNKLLEANRNDFYKKHPDGDFYGFEDSRYKRRRGSAQFNQSKIFFNNEDNLQHHNLKLSQSKMGEPSLVGKEMPGVQNGREYYDPELYNRDLSFRQDYGRITFSDMVNGFQSANTHTYSDTAASHSFEDTLDNSQPPDEAPDLAAPPVTVENWAQCENCKKWRRLPLTVDTDQLPDTWVCSLNVWDPVYNSCNVPEEIYPEHNSKNVIHPSNKMSDNENFEFNQIPINSVGLPYHETKHHKRSTSRSKPVSKGYNLMANDMSDISLEEKRYSRDFTDRDGMRTPTINGRYYEDNAGRDSSRRMSMTRSHLSPIVSNVSSYDEECEVVKFNLPSPNTHINAAYFNHSENTTVGEFNEDDMPNPFEGVYTTNLKMRRAHNQEKFGDSPQSHPLRDRITLYSDNLTSLLATELPHSALFLDNSKRHTVKEDEFAHDETKPKDSVTKDVYIKEEGNINLNYAYKTRWNHRTDECDMDSSSYSYNEPVYPDRERFNALLQNRSDFLRIYNRLSTQIPTLSEISANEDSQFSNSPEPETSDGTEDYDSTDDQNDNPEMDNYNNGNTHRNNISKIIDKNDLLQLLYNFAQKQVKGDEALSDQDASHCNNYKYVNNNLNNIIKYKDQLDVDQQSDSMDNPELVNYEPVDHKIEIDNEDQESNHYEVSCDSSLKLDKETNEELSRDDQSDDDSEMSDDQMSEDNYHDDNLLTKDKKNHLDYPLPNIKQLSKRYRNLDTADQQNLNLDDPELNSNYSMLMQPIPQNFTPSENLKDYNNNIIKMLSIPITYKSNEQELKIQPDSINLLSLPIPDLSLPDLSMSDLNNSTTQYVA</sequence>